<dbReference type="InterPro" id="IPR051168">
    <property type="entry name" value="AASS"/>
</dbReference>
<dbReference type="GO" id="GO:0019878">
    <property type="term" value="P:lysine biosynthetic process via aminoadipic acid"/>
    <property type="evidence" value="ECO:0007669"/>
    <property type="project" value="TreeGrafter"/>
</dbReference>
<evidence type="ECO:0000256" key="1">
    <source>
        <dbReference type="ARBA" id="ARBA00023002"/>
    </source>
</evidence>
<dbReference type="SUPFAM" id="SSF51735">
    <property type="entry name" value="NAD(P)-binding Rossmann-fold domains"/>
    <property type="match status" value="1"/>
</dbReference>
<reference evidence="4 5" key="1">
    <citation type="submission" date="2020-08" db="EMBL/GenBank/DDBJ databases">
        <title>Acidobacteriota in marine sediments use diverse sulfur dissimilation pathways.</title>
        <authorList>
            <person name="Wasmund K."/>
        </authorList>
    </citation>
    <scope>NUCLEOTIDE SEQUENCE [LARGE SCALE GENOMIC DNA]</scope>
    <source>
        <strain evidence="4">MAG AM4</strain>
    </source>
</reference>
<dbReference type="GO" id="GO:0005737">
    <property type="term" value="C:cytoplasm"/>
    <property type="evidence" value="ECO:0007669"/>
    <property type="project" value="TreeGrafter"/>
</dbReference>
<dbReference type="EMBL" id="JACXWD010000006">
    <property type="protein sequence ID" value="MBD3867142.1"/>
    <property type="molecule type" value="Genomic_DNA"/>
</dbReference>
<dbReference type="Gene3D" id="1.10.1870.10">
    <property type="entry name" value="Domain 3, Saccharopine reductase"/>
    <property type="match status" value="1"/>
</dbReference>
<dbReference type="Proteomes" id="UP000648239">
    <property type="component" value="Unassembled WGS sequence"/>
</dbReference>
<dbReference type="InterPro" id="IPR032095">
    <property type="entry name" value="Sacchrp_dh-like_C"/>
</dbReference>
<evidence type="ECO:0000259" key="2">
    <source>
        <dbReference type="Pfam" id="PF03435"/>
    </source>
</evidence>
<name>A0A8J6XYI3_9BACT</name>
<dbReference type="PANTHER" id="PTHR11133">
    <property type="entry name" value="SACCHAROPINE DEHYDROGENASE"/>
    <property type="match status" value="1"/>
</dbReference>
<keyword evidence="1" id="KW-0560">Oxidoreductase</keyword>
<dbReference type="Pfam" id="PF16653">
    <property type="entry name" value="Sacchrp_dh_C"/>
    <property type="match status" value="1"/>
</dbReference>
<proteinExistence type="predicted"/>
<dbReference type="PANTHER" id="PTHR11133:SF22">
    <property type="entry name" value="ALPHA-AMINOADIPIC SEMIALDEHYDE SYNTHASE, MITOCHONDRIAL"/>
    <property type="match status" value="1"/>
</dbReference>
<feature type="domain" description="Saccharopine dehydrogenase-like C-terminal" evidence="3">
    <location>
        <begin position="126"/>
        <end position="440"/>
    </location>
</feature>
<sequence>MKRILVLGAGQSSPYLIRYLLDGAEDNGWFVTVGDRDIRLAKSRVGDHAWGEAIRLDINDTHMLSAQIRAADMVVNFLPAKFLSLIGRDCVHNETSMVSVSYRNADIRAIHRDARRQGVLLLCEMGLDPGLDLMSAMTMIHRVQHDGGIIESFESYGGGVAAPDGDDNPLRYVITWNPRNVVMSGEAGAQFLNQGRIKIVPWHHVFDRTWMIDVDGVGPMEGYPNRDSISYRETFGLKDVKTLIRGTLRYPGWSETWQQIVHLGLPNEHLRIPGLKDRTWKEIVAMFLPRDVAAQAPIEQRVANYLKVSPTGSIIRNLTWLGLFSDKPTGCKGETVTDALVELLEDKLQLLPDSRDLVVLYHRIHARYPEQNDRTEVITSTFTLEGEPGGLTAMARTVGQPAAVAAKLLLAGEFPLTGCHIPTLPAIYKPILRELEKDGLKFREKVLPSPPENGPFNG</sequence>
<dbReference type="GO" id="GO:0004753">
    <property type="term" value="F:saccharopine dehydrogenase activity"/>
    <property type="evidence" value="ECO:0007669"/>
    <property type="project" value="TreeGrafter"/>
</dbReference>
<gene>
    <name evidence="4" type="ORF">IFK94_03370</name>
</gene>
<organism evidence="4 5">
    <name type="scientific">Candidatus Polarisedimenticola svalbardensis</name>
    <dbReference type="NCBI Taxonomy" id="2886004"/>
    <lineage>
        <taxon>Bacteria</taxon>
        <taxon>Pseudomonadati</taxon>
        <taxon>Acidobacteriota</taxon>
        <taxon>Candidatus Polarisedimenticolia</taxon>
        <taxon>Candidatus Polarisedimenticolales</taxon>
        <taxon>Candidatus Polarisedimenticolaceae</taxon>
        <taxon>Candidatus Polarisedimenticola</taxon>
    </lineage>
</organism>
<feature type="domain" description="Saccharopine dehydrogenase NADP binding" evidence="2">
    <location>
        <begin position="4"/>
        <end position="121"/>
    </location>
</feature>
<evidence type="ECO:0000259" key="3">
    <source>
        <dbReference type="Pfam" id="PF16653"/>
    </source>
</evidence>
<evidence type="ECO:0000313" key="4">
    <source>
        <dbReference type="EMBL" id="MBD3867142.1"/>
    </source>
</evidence>
<dbReference type="SUPFAM" id="SSF55347">
    <property type="entry name" value="Glyceraldehyde-3-phosphate dehydrogenase-like, C-terminal domain"/>
    <property type="match status" value="1"/>
</dbReference>
<dbReference type="AlphaFoldDB" id="A0A8J6XYI3"/>
<dbReference type="Pfam" id="PF03435">
    <property type="entry name" value="Sacchrp_dh_NADP"/>
    <property type="match status" value="1"/>
</dbReference>
<comment type="caution">
    <text evidence="4">The sequence shown here is derived from an EMBL/GenBank/DDBJ whole genome shotgun (WGS) entry which is preliminary data.</text>
</comment>
<dbReference type="InterPro" id="IPR005097">
    <property type="entry name" value="Sacchrp_dh_NADP-bd"/>
</dbReference>
<dbReference type="InterPro" id="IPR036291">
    <property type="entry name" value="NAD(P)-bd_dom_sf"/>
</dbReference>
<accession>A0A8J6XYI3</accession>
<dbReference type="Gene3D" id="3.30.360.10">
    <property type="entry name" value="Dihydrodipicolinate Reductase, domain 2"/>
    <property type="match status" value="1"/>
</dbReference>
<evidence type="ECO:0000313" key="5">
    <source>
        <dbReference type="Proteomes" id="UP000648239"/>
    </source>
</evidence>
<protein>
    <submittedName>
        <fullName evidence="4">Saccharopine dehydrogenase NADP-binding domain-containing protein</fullName>
    </submittedName>
</protein>
<dbReference type="Gene3D" id="3.40.50.720">
    <property type="entry name" value="NAD(P)-binding Rossmann-like Domain"/>
    <property type="match status" value="1"/>
</dbReference>